<organism evidence="4 5">
    <name type="scientific">Fusarium floridanum</name>
    <dbReference type="NCBI Taxonomy" id="1325733"/>
    <lineage>
        <taxon>Eukaryota</taxon>
        <taxon>Fungi</taxon>
        <taxon>Dikarya</taxon>
        <taxon>Ascomycota</taxon>
        <taxon>Pezizomycotina</taxon>
        <taxon>Sordariomycetes</taxon>
        <taxon>Hypocreomycetidae</taxon>
        <taxon>Hypocreales</taxon>
        <taxon>Nectriaceae</taxon>
        <taxon>Fusarium</taxon>
        <taxon>Fusarium solani species complex</taxon>
    </lineage>
</organism>
<dbReference type="PANTHER" id="PTHR24198">
    <property type="entry name" value="ANKYRIN REPEAT AND PROTEIN KINASE DOMAIN-CONTAINING PROTEIN"/>
    <property type="match status" value="1"/>
</dbReference>
<dbReference type="AlphaFoldDB" id="A0A428S239"/>
<keyword evidence="2 3" id="KW-0040">ANK repeat</keyword>
<proteinExistence type="predicted"/>
<evidence type="ECO:0000313" key="5">
    <source>
        <dbReference type="Proteomes" id="UP000287972"/>
    </source>
</evidence>
<dbReference type="Gene3D" id="1.25.40.20">
    <property type="entry name" value="Ankyrin repeat-containing domain"/>
    <property type="match status" value="1"/>
</dbReference>
<dbReference type="InterPro" id="IPR002110">
    <property type="entry name" value="Ankyrin_rpt"/>
</dbReference>
<evidence type="ECO:0000256" key="1">
    <source>
        <dbReference type="ARBA" id="ARBA00022737"/>
    </source>
</evidence>
<keyword evidence="5" id="KW-1185">Reference proteome</keyword>
<sequence>MYRLGVHKRRLDQHEPGISSPKVARFWAAVLQNVVYYSWRASSRNKVFLVKQILLYSSDLSDHEVYLLSKVNSLVRDMPGWATTEVHKSIYEGKGLQKALREQPWAIDMLDDMGEAPLHTACKLGRAEEVEELIAAKADINQIGCASTTTLDKWCNSPLHYLAEHSDADPKTLRTIIELLILTNPSSIEAANENGMTPILTALATNHLASLQGLQEAGASLFAVTYYSRNILHLAAMYCTEHILNFLVTLEISGVDTELQDDPHADTPWDQFRFSMLAPESKLGTGHRPSPQEQKAFAKLYQGIRNRNLEHDIRHLDQALVALRRRCTAEARQHIAVPKKQKEDWKQPELANWYRAVDKRIQHSEWNLAMEDVQDYVQELKAELDNSIWDISSKYDQIWDASS</sequence>
<keyword evidence="1" id="KW-0677">Repeat</keyword>
<dbReference type="PROSITE" id="PS50297">
    <property type="entry name" value="ANK_REP_REGION"/>
    <property type="match status" value="1"/>
</dbReference>
<comment type="caution">
    <text evidence="4">The sequence shown here is derived from an EMBL/GenBank/DDBJ whole genome shotgun (WGS) entry which is preliminary data.</text>
</comment>
<dbReference type="Pfam" id="PF00023">
    <property type="entry name" value="Ank"/>
    <property type="match status" value="1"/>
</dbReference>
<evidence type="ECO:0000256" key="2">
    <source>
        <dbReference type="ARBA" id="ARBA00023043"/>
    </source>
</evidence>
<name>A0A428S239_9HYPO</name>
<accession>A0A428S239</accession>
<evidence type="ECO:0000256" key="3">
    <source>
        <dbReference type="PROSITE-ProRule" id="PRU00023"/>
    </source>
</evidence>
<dbReference type="EMBL" id="NKCL01000080">
    <property type="protein sequence ID" value="RSL83656.1"/>
    <property type="molecule type" value="Genomic_DNA"/>
</dbReference>
<evidence type="ECO:0000313" key="4">
    <source>
        <dbReference type="EMBL" id="RSL83656.1"/>
    </source>
</evidence>
<reference evidence="4 5" key="1">
    <citation type="submission" date="2017-06" db="EMBL/GenBank/DDBJ databases">
        <title>Comparative genomic analysis of Ambrosia Fusariam Clade fungi.</title>
        <authorList>
            <person name="Stajich J.E."/>
            <person name="Carrillo J."/>
            <person name="Kijimoto T."/>
            <person name="Eskalen A."/>
            <person name="O'Donnell K."/>
            <person name="Kasson M."/>
        </authorList>
    </citation>
    <scope>NUCLEOTIDE SEQUENCE [LARGE SCALE GENOMIC DNA]</scope>
    <source>
        <strain evidence="4 5">NRRL62606</strain>
    </source>
</reference>
<feature type="repeat" description="ANK" evidence="3">
    <location>
        <begin position="113"/>
        <end position="145"/>
    </location>
</feature>
<dbReference type="InterPro" id="IPR036770">
    <property type="entry name" value="Ankyrin_rpt-contain_sf"/>
</dbReference>
<dbReference type="SUPFAM" id="SSF48403">
    <property type="entry name" value="Ankyrin repeat"/>
    <property type="match status" value="1"/>
</dbReference>
<dbReference type="Proteomes" id="UP000287972">
    <property type="component" value="Unassembled WGS sequence"/>
</dbReference>
<dbReference type="SMART" id="SM00248">
    <property type="entry name" value="ANK"/>
    <property type="match status" value="4"/>
</dbReference>
<dbReference type="PROSITE" id="PS50088">
    <property type="entry name" value="ANK_REPEAT"/>
    <property type="match status" value="1"/>
</dbReference>
<dbReference type="PANTHER" id="PTHR24198:SF165">
    <property type="entry name" value="ANKYRIN REPEAT-CONTAINING PROTEIN-RELATED"/>
    <property type="match status" value="1"/>
</dbReference>
<gene>
    <name evidence="4" type="ORF">CEP51_004370</name>
</gene>
<protein>
    <submittedName>
        <fullName evidence="4">Uncharacterized protein</fullName>
    </submittedName>
</protein>